<name>A0ABN2RUG0_9MICO</name>
<accession>A0ABN2RUG0</accession>
<keyword evidence="2" id="KW-1185">Reference proteome</keyword>
<sequence>MRTTRSKRRVAASALVLVLLVLLVAAVLGASATAPGTTLAAPVFTSLPADPTSVRTNTAGWVHARTDVRFRCSVDDGSWFDCTTPLTWTLDPAKPQRHRLSVRAVGPSGTESRPATYAFSYREPRRADAVRFSVAGDLAGLVPGVWREVPVRVTNPSVVPIRVTGVTLAIGPDSTPPGCLTATNLEVRQPVFTAGRSLALPPRATVTLPAAGVSTAVIRLRDLPGVNQDVCKSRSFTLLWSGTAEQ</sequence>
<gene>
    <name evidence="1" type="ORF">GCM10009817_13560</name>
</gene>
<dbReference type="EMBL" id="BAAAPU010000004">
    <property type="protein sequence ID" value="GAA1974664.1"/>
    <property type="molecule type" value="Genomic_DNA"/>
</dbReference>
<evidence type="ECO:0000313" key="2">
    <source>
        <dbReference type="Proteomes" id="UP001500013"/>
    </source>
</evidence>
<protein>
    <recommendedName>
        <fullName evidence="3">Ig-like domain-containing protein</fullName>
    </recommendedName>
</protein>
<reference evidence="1 2" key="1">
    <citation type="journal article" date="2019" name="Int. J. Syst. Evol. Microbiol.">
        <title>The Global Catalogue of Microorganisms (GCM) 10K type strain sequencing project: providing services to taxonomists for standard genome sequencing and annotation.</title>
        <authorList>
            <consortium name="The Broad Institute Genomics Platform"/>
            <consortium name="The Broad Institute Genome Sequencing Center for Infectious Disease"/>
            <person name="Wu L."/>
            <person name="Ma J."/>
        </authorList>
    </citation>
    <scope>NUCLEOTIDE SEQUENCE [LARGE SCALE GENOMIC DNA]</scope>
    <source>
        <strain evidence="1 2">JCM 15628</strain>
    </source>
</reference>
<evidence type="ECO:0000313" key="1">
    <source>
        <dbReference type="EMBL" id="GAA1974664.1"/>
    </source>
</evidence>
<comment type="caution">
    <text evidence="1">The sequence shown here is derived from an EMBL/GenBank/DDBJ whole genome shotgun (WGS) entry which is preliminary data.</text>
</comment>
<dbReference type="Proteomes" id="UP001500013">
    <property type="component" value="Unassembled WGS sequence"/>
</dbReference>
<evidence type="ECO:0008006" key="3">
    <source>
        <dbReference type="Google" id="ProtNLM"/>
    </source>
</evidence>
<dbReference type="RefSeq" id="WP_344059762.1">
    <property type="nucleotide sequence ID" value="NZ_BAAAPU010000004.1"/>
</dbReference>
<organism evidence="1 2">
    <name type="scientific">Terrabacter lapilli</name>
    <dbReference type="NCBI Taxonomy" id="436231"/>
    <lineage>
        <taxon>Bacteria</taxon>
        <taxon>Bacillati</taxon>
        <taxon>Actinomycetota</taxon>
        <taxon>Actinomycetes</taxon>
        <taxon>Micrococcales</taxon>
        <taxon>Intrasporangiaceae</taxon>
        <taxon>Terrabacter</taxon>
    </lineage>
</organism>
<proteinExistence type="predicted"/>